<reference evidence="2" key="2">
    <citation type="submission" date="2015-06" db="UniProtKB">
        <authorList>
            <consortium name="EnsemblProtists"/>
        </authorList>
    </citation>
    <scope>IDENTIFICATION</scope>
    <source>
        <strain evidence="2">Pr102</strain>
    </source>
</reference>
<evidence type="ECO:0000256" key="1">
    <source>
        <dbReference type="SAM" id="MobiDB-lite"/>
    </source>
</evidence>
<feature type="compositionally biased region" description="Acidic residues" evidence="1">
    <location>
        <begin position="1"/>
        <end position="14"/>
    </location>
</feature>
<protein>
    <submittedName>
        <fullName evidence="2">Uncharacterized protein</fullName>
    </submittedName>
</protein>
<dbReference type="OMA" id="DARHAKQ"/>
<keyword evidence="3" id="KW-1185">Reference proteome</keyword>
<proteinExistence type="predicted"/>
<dbReference type="EMBL" id="DS568073">
    <property type="status" value="NOT_ANNOTATED_CDS"/>
    <property type="molecule type" value="Genomic_DNA"/>
</dbReference>
<feature type="region of interest" description="Disordered" evidence="1">
    <location>
        <begin position="1"/>
        <end position="42"/>
    </location>
</feature>
<sequence length="180" mass="20711">MKQTADQEEEDDETLAAYLERKRRLEESADQTGDGDEEEEAEALPVIPGLTDVELIAFNAEYANVEVLEKIIDWSYDQVAALSRFRDNYIHVEDLYHTRGGARFLLKTLNPLDEDIDLQDEQVLTDAVTELRSQQGLVDEEQVVYRGFIARGMPLRFLQSLAHEMHQTVQTRRLQANDEL</sequence>
<dbReference type="InParanoid" id="H3H9P0"/>
<dbReference type="HOGENOM" id="CLU_1499170_0_0_1"/>
<dbReference type="VEuPathDB" id="FungiDB:KRP23_8464"/>
<name>H3H9P0_PHYRM</name>
<dbReference type="VEuPathDB" id="FungiDB:KRP22_9913"/>
<accession>H3H9P0</accession>
<dbReference type="EnsemblProtists" id="Phyra87582">
    <property type="protein sequence ID" value="Phyra87582"/>
    <property type="gene ID" value="Phyra87582"/>
</dbReference>
<feature type="compositionally biased region" description="Acidic residues" evidence="1">
    <location>
        <begin position="33"/>
        <end position="42"/>
    </location>
</feature>
<reference evidence="3" key="1">
    <citation type="journal article" date="2006" name="Science">
        <title>Phytophthora genome sequences uncover evolutionary origins and mechanisms of pathogenesis.</title>
        <authorList>
            <person name="Tyler B.M."/>
            <person name="Tripathy S."/>
            <person name="Zhang X."/>
            <person name="Dehal P."/>
            <person name="Jiang R.H."/>
            <person name="Aerts A."/>
            <person name="Arredondo F.D."/>
            <person name="Baxter L."/>
            <person name="Bensasson D."/>
            <person name="Beynon J.L."/>
            <person name="Chapman J."/>
            <person name="Damasceno C.M."/>
            <person name="Dorrance A.E."/>
            <person name="Dou D."/>
            <person name="Dickerman A.W."/>
            <person name="Dubchak I.L."/>
            <person name="Garbelotto M."/>
            <person name="Gijzen M."/>
            <person name="Gordon S.G."/>
            <person name="Govers F."/>
            <person name="Grunwald N.J."/>
            <person name="Huang W."/>
            <person name="Ivors K.L."/>
            <person name="Jones R.W."/>
            <person name="Kamoun S."/>
            <person name="Krampis K."/>
            <person name="Lamour K.H."/>
            <person name="Lee M.K."/>
            <person name="McDonald W.H."/>
            <person name="Medina M."/>
            <person name="Meijer H.J."/>
            <person name="Nordberg E.K."/>
            <person name="Maclean D.J."/>
            <person name="Ospina-Giraldo M.D."/>
            <person name="Morris P.F."/>
            <person name="Phuntumart V."/>
            <person name="Putnam N.H."/>
            <person name="Rash S."/>
            <person name="Rose J.K."/>
            <person name="Sakihama Y."/>
            <person name="Salamov A.A."/>
            <person name="Savidor A."/>
            <person name="Scheuring C.F."/>
            <person name="Smith B.M."/>
            <person name="Sobral B.W."/>
            <person name="Terry A."/>
            <person name="Torto-Alalibo T.A."/>
            <person name="Win J."/>
            <person name="Xu Z."/>
            <person name="Zhang H."/>
            <person name="Grigoriev I.V."/>
            <person name="Rokhsar D.S."/>
            <person name="Boore J.L."/>
        </authorList>
    </citation>
    <scope>NUCLEOTIDE SEQUENCE [LARGE SCALE GENOMIC DNA]</scope>
    <source>
        <strain evidence="3">Pr102</strain>
    </source>
</reference>
<organism evidence="2 3">
    <name type="scientific">Phytophthora ramorum</name>
    <name type="common">Sudden oak death agent</name>
    <dbReference type="NCBI Taxonomy" id="164328"/>
    <lineage>
        <taxon>Eukaryota</taxon>
        <taxon>Sar</taxon>
        <taxon>Stramenopiles</taxon>
        <taxon>Oomycota</taxon>
        <taxon>Peronosporomycetes</taxon>
        <taxon>Peronosporales</taxon>
        <taxon>Peronosporaceae</taxon>
        <taxon>Phytophthora</taxon>
    </lineage>
</organism>
<dbReference type="Proteomes" id="UP000005238">
    <property type="component" value="Unassembled WGS sequence"/>
</dbReference>
<evidence type="ECO:0000313" key="3">
    <source>
        <dbReference type="Proteomes" id="UP000005238"/>
    </source>
</evidence>
<evidence type="ECO:0000313" key="2">
    <source>
        <dbReference type="EnsemblProtists" id="Phyra87582"/>
    </source>
</evidence>
<dbReference type="AlphaFoldDB" id="H3H9P0"/>
<dbReference type="eggNOG" id="ENOG502STN6">
    <property type="taxonomic scope" value="Eukaryota"/>
</dbReference>